<gene>
    <name evidence="1" type="ORF">V1478_015696</name>
</gene>
<organism evidence="1 2">
    <name type="scientific">Vespula squamosa</name>
    <name type="common">Southern yellow jacket</name>
    <name type="synonym">Wasp</name>
    <dbReference type="NCBI Taxonomy" id="30214"/>
    <lineage>
        <taxon>Eukaryota</taxon>
        <taxon>Metazoa</taxon>
        <taxon>Ecdysozoa</taxon>
        <taxon>Arthropoda</taxon>
        <taxon>Hexapoda</taxon>
        <taxon>Insecta</taxon>
        <taxon>Pterygota</taxon>
        <taxon>Neoptera</taxon>
        <taxon>Endopterygota</taxon>
        <taxon>Hymenoptera</taxon>
        <taxon>Apocrita</taxon>
        <taxon>Aculeata</taxon>
        <taxon>Vespoidea</taxon>
        <taxon>Vespidae</taxon>
        <taxon>Vespinae</taxon>
        <taxon>Vespula</taxon>
    </lineage>
</organism>
<evidence type="ECO:0000313" key="1">
    <source>
        <dbReference type="EMBL" id="KAL2714511.1"/>
    </source>
</evidence>
<reference evidence="1 2" key="1">
    <citation type="journal article" date="2024" name="Ann. Entomol. Soc. Am.">
        <title>Genomic analyses of the southern and eastern yellowjacket wasps (Hymenoptera: Vespidae) reveal evolutionary signatures of social life.</title>
        <authorList>
            <person name="Catto M.A."/>
            <person name="Caine P.B."/>
            <person name="Orr S.E."/>
            <person name="Hunt B.G."/>
            <person name="Goodisman M.A.D."/>
        </authorList>
    </citation>
    <scope>NUCLEOTIDE SEQUENCE [LARGE SCALE GENOMIC DNA]</scope>
    <source>
        <strain evidence="1">233</strain>
        <tissue evidence="1">Head and thorax</tissue>
    </source>
</reference>
<dbReference type="EMBL" id="JAUDFV010000156">
    <property type="protein sequence ID" value="KAL2714511.1"/>
    <property type="molecule type" value="Genomic_DNA"/>
</dbReference>
<dbReference type="Proteomes" id="UP001607302">
    <property type="component" value="Unassembled WGS sequence"/>
</dbReference>
<evidence type="ECO:0000313" key="2">
    <source>
        <dbReference type="Proteomes" id="UP001607302"/>
    </source>
</evidence>
<dbReference type="AlphaFoldDB" id="A0ABD2A1J7"/>
<sequence>MNIQGKGMSHFCLDSHQVQRSRKTFDRGNEGERENEVTTSTCGIIDIATSSSGSSSSCGSIVVVVVIESIRIVIRNDTPLTRLGQRKGMKILWETLARVDRLFEFRYAYGK</sequence>
<comment type="caution">
    <text evidence="1">The sequence shown here is derived from an EMBL/GenBank/DDBJ whole genome shotgun (WGS) entry which is preliminary data.</text>
</comment>
<accession>A0ABD2A1J7</accession>
<protein>
    <submittedName>
        <fullName evidence="1">Uncharacterized protein</fullName>
    </submittedName>
</protein>
<name>A0ABD2A1J7_VESSQ</name>
<proteinExistence type="predicted"/>
<keyword evidence="2" id="KW-1185">Reference proteome</keyword>